<dbReference type="RefSeq" id="WP_286019523.1">
    <property type="nucleotide sequence ID" value="NZ_FMSV02000544.1"/>
</dbReference>
<evidence type="ECO:0000313" key="1">
    <source>
        <dbReference type="EMBL" id="SEH08156.1"/>
    </source>
</evidence>
<reference evidence="1 2" key="1">
    <citation type="submission" date="2016-10" db="EMBL/GenBank/DDBJ databases">
        <authorList>
            <person name="de Groot N.N."/>
        </authorList>
    </citation>
    <scope>NUCLEOTIDE SEQUENCE [LARGE SCALE GENOMIC DNA]</scope>
    <source>
        <strain evidence="1">MBHS1</strain>
    </source>
</reference>
<protein>
    <submittedName>
        <fullName evidence="1">Uncharacterized protein</fullName>
    </submittedName>
</protein>
<keyword evidence="2" id="KW-1185">Reference proteome</keyword>
<sequence>MDRTFFQLWIRNQWKRERYAPSFHLDDESLDPKTWCRFPILSGGFSHELKEMRKNALSQMGEEPG</sequence>
<evidence type="ECO:0000313" key="2">
    <source>
        <dbReference type="Proteomes" id="UP000236724"/>
    </source>
</evidence>
<accession>A0A1H6FG63</accession>
<proteinExistence type="predicted"/>
<dbReference type="Gene3D" id="3.40.50.620">
    <property type="entry name" value="HUPs"/>
    <property type="match status" value="1"/>
</dbReference>
<organism evidence="1 2">
    <name type="scientific">Candidatus Venteria ishoeyi</name>
    <dbReference type="NCBI Taxonomy" id="1899563"/>
    <lineage>
        <taxon>Bacteria</taxon>
        <taxon>Pseudomonadati</taxon>
        <taxon>Pseudomonadota</taxon>
        <taxon>Gammaproteobacteria</taxon>
        <taxon>Thiotrichales</taxon>
        <taxon>Thiotrichaceae</taxon>
        <taxon>Venteria</taxon>
    </lineage>
</organism>
<dbReference type="AlphaFoldDB" id="A0A1H6FG63"/>
<dbReference type="Proteomes" id="UP000236724">
    <property type="component" value="Unassembled WGS sequence"/>
</dbReference>
<gene>
    <name evidence="1" type="ORF">MBHS_04046</name>
</gene>
<dbReference type="InterPro" id="IPR014729">
    <property type="entry name" value="Rossmann-like_a/b/a_fold"/>
</dbReference>
<dbReference type="EMBL" id="FMSV02000544">
    <property type="protein sequence ID" value="SEH08156.1"/>
    <property type="molecule type" value="Genomic_DNA"/>
</dbReference>
<name>A0A1H6FG63_9GAMM</name>